<keyword evidence="5" id="KW-0808">Transferase</keyword>
<name>A0A1R2BC55_9CILI</name>
<dbReference type="Proteomes" id="UP000187209">
    <property type="component" value="Unassembled WGS sequence"/>
</dbReference>
<dbReference type="InterPro" id="IPR008271">
    <property type="entry name" value="Ser/Thr_kinase_AS"/>
</dbReference>
<evidence type="ECO:0000256" key="2">
    <source>
        <dbReference type="ARBA" id="ARBA00022741"/>
    </source>
</evidence>
<keyword evidence="3 4" id="KW-0067">ATP-binding</keyword>
<proteinExistence type="inferred from homology"/>
<dbReference type="PROSITE" id="PS00108">
    <property type="entry name" value="PROTEIN_KINASE_ST"/>
    <property type="match status" value="1"/>
</dbReference>
<dbReference type="AlphaFoldDB" id="A0A1R2BC55"/>
<evidence type="ECO:0000256" key="3">
    <source>
        <dbReference type="ARBA" id="ARBA00022840"/>
    </source>
</evidence>
<dbReference type="GO" id="GO:0004674">
    <property type="term" value="F:protein serine/threonine kinase activity"/>
    <property type="evidence" value="ECO:0007669"/>
    <property type="project" value="UniProtKB-KW"/>
</dbReference>
<dbReference type="InterPro" id="IPR000719">
    <property type="entry name" value="Prot_kinase_dom"/>
</dbReference>
<dbReference type="GO" id="GO:0005634">
    <property type="term" value="C:nucleus"/>
    <property type="evidence" value="ECO:0007669"/>
    <property type="project" value="TreeGrafter"/>
</dbReference>
<accession>A0A1R2BC55</accession>
<evidence type="ECO:0000256" key="1">
    <source>
        <dbReference type="ARBA" id="ARBA00011245"/>
    </source>
</evidence>
<feature type="domain" description="Protein kinase" evidence="6">
    <location>
        <begin position="35"/>
        <end position="292"/>
    </location>
</feature>
<dbReference type="FunFam" id="1.10.510.10:FF:000571">
    <property type="entry name" value="Maternal embryonic leucine zipper kinase"/>
    <property type="match status" value="1"/>
</dbReference>
<reference evidence="7 8" key="1">
    <citation type="submission" date="2016-11" db="EMBL/GenBank/DDBJ databases">
        <title>The macronuclear genome of Stentor coeruleus: a giant cell with tiny introns.</title>
        <authorList>
            <person name="Slabodnick M."/>
            <person name="Ruby J.G."/>
            <person name="Reiff S.B."/>
            <person name="Swart E.C."/>
            <person name="Gosai S."/>
            <person name="Prabakaran S."/>
            <person name="Witkowska E."/>
            <person name="Larue G.E."/>
            <person name="Fisher S."/>
            <person name="Freeman R.M."/>
            <person name="Gunawardena J."/>
            <person name="Chu W."/>
            <person name="Stover N.A."/>
            <person name="Gregory B.D."/>
            <person name="Nowacki M."/>
            <person name="Derisi J."/>
            <person name="Roy S.W."/>
            <person name="Marshall W.F."/>
            <person name="Sood P."/>
        </authorList>
    </citation>
    <scope>NUCLEOTIDE SEQUENCE [LARGE SCALE GENOMIC DNA]</scope>
    <source>
        <strain evidence="7">WM001</strain>
    </source>
</reference>
<evidence type="ECO:0000313" key="7">
    <source>
        <dbReference type="EMBL" id="OMJ74352.1"/>
    </source>
</evidence>
<dbReference type="Gene3D" id="1.10.510.10">
    <property type="entry name" value="Transferase(Phosphotransferase) domain 1"/>
    <property type="match status" value="1"/>
</dbReference>
<dbReference type="Pfam" id="PF00069">
    <property type="entry name" value="Pkinase"/>
    <property type="match status" value="1"/>
</dbReference>
<dbReference type="InterPro" id="IPR011009">
    <property type="entry name" value="Kinase-like_dom_sf"/>
</dbReference>
<dbReference type="GO" id="GO:0005524">
    <property type="term" value="F:ATP binding"/>
    <property type="evidence" value="ECO:0007669"/>
    <property type="project" value="UniProtKB-UniRule"/>
</dbReference>
<comment type="subunit">
    <text evidence="1">Monomer.</text>
</comment>
<keyword evidence="5" id="KW-0723">Serine/threonine-protein kinase</keyword>
<keyword evidence="8" id="KW-1185">Reference proteome</keyword>
<dbReference type="EMBL" id="MPUH01000757">
    <property type="protein sequence ID" value="OMJ74352.1"/>
    <property type="molecule type" value="Genomic_DNA"/>
</dbReference>
<evidence type="ECO:0000256" key="4">
    <source>
        <dbReference type="PROSITE-ProRule" id="PRU10141"/>
    </source>
</evidence>
<feature type="binding site" evidence="4">
    <location>
        <position position="64"/>
    </location>
    <ligand>
        <name>ATP</name>
        <dbReference type="ChEBI" id="CHEBI:30616"/>
    </ligand>
</feature>
<dbReference type="PROSITE" id="PS00107">
    <property type="entry name" value="PROTEIN_KINASE_ATP"/>
    <property type="match status" value="1"/>
</dbReference>
<dbReference type="PROSITE" id="PS50011">
    <property type="entry name" value="PROTEIN_KINASE_DOM"/>
    <property type="match status" value="1"/>
</dbReference>
<dbReference type="OrthoDB" id="346907at2759"/>
<dbReference type="PANTHER" id="PTHR24345">
    <property type="entry name" value="SERINE/THREONINE-PROTEIN KINASE PLK"/>
    <property type="match status" value="1"/>
</dbReference>
<organism evidence="7 8">
    <name type="scientific">Stentor coeruleus</name>
    <dbReference type="NCBI Taxonomy" id="5963"/>
    <lineage>
        <taxon>Eukaryota</taxon>
        <taxon>Sar</taxon>
        <taxon>Alveolata</taxon>
        <taxon>Ciliophora</taxon>
        <taxon>Postciliodesmatophora</taxon>
        <taxon>Heterotrichea</taxon>
        <taxon>Heterotrichida</taxon>
        <taxon>Stentoridae</taxon>
        <taxon>Stentor</taxon>
    </lineage>
</organism>
<comment type="caution">
    <text evidence="7">The sequence shown here is derived from an EMBL/GenBank/DDBJ whole genome shotgun (WGS) entry which is preliminary data.</text>
</comment>
<dbReference type="InterPro" id="IPR017441">
    <property type="entry name" value="Protein_kinase_ATP_BS"/>
</dbReference>
<comment type="similarity">
    <text evidence="5">Belongs to the protein kinase superfamily.</text>
</comment>
<keyword evidence="5" id="KW-0418">Kinase</keyword>
<gene>
    <name evidence="7" type="ORF">SteCoe_26741</name>
</gene>
<keyword evidence="2 4" id="KW-0547">Nucleotide-binding</keyword>
<evidence type="ECO:0000259" key="6">
    <source>
        <dbReference type="PROSITE" id="PS50011"/>
    </source>
</evidence>
<protein>
    <recommendedName>
        <fullName evidence="6">Protein kinase domain-containing protein</fullName>
    </recommendedName>
</protein>
<dbReference type="SMART" id="SM00220">
    <property type="entry name" value="S_TKc"/>
    <property type="match status" value="1"/>
</dbReference>
<evidence type="ECO:0000256" key="5">
    <source>
        <dbReference type="RuleBase" id="RU000304"/>
    </source>
</evidence>
<sequence length="306" mass="34632">MGCATVKSPKKCSQTNERRISPALEISEFKLLNHYVSLSLLGSGAFSEVILAKHIPTQSFRALKIVSKSKLTSQHFFSWGTVREPYILQEINYPGVIKFYECFDDLLNFYIVTEYCEGGSLFKKIKNSGRLSEENNVLIMYQLLKTVEYIHSHNIVHRDIKLENVLLACKQNIRIKLADFGNACHLTSDKKLTGCYGSACYLAPEVYTNSYDEKVDIWSCGILFYVLLSGKSPYSCKDPCEIKHLVNTSPFQLNDTNTVGFSSIAIDLLQLLLKIQPEQRISASDALKHPLFENISMNLDECSKDI</sequence>
<dbReference type="SUPFAM" id="SSF56112">
    <property type="entry name" value="Protein kinase-like (PK-like)"/>
    <property type="match status" value="1"/>
</dbReference>
<evidence type="ECO:0000313" key="8">
    <source>
        <dbReference type="Proteomes" id="UP000187209"/>
    </source>
</evidence>